<keyword evidence="8" id="KW-1185">Reference proteome</keyword>
<evidence type="ECO:0000313" key="8">
    <source>
        <dbReference type="Proteomes" id="UP000823201"/>
    </source>
</evidence>
<dbReference type="PROSITE" id="PS51096">
    <property type="entry name" value="PTS_EIIA_TYPE_4"/>
    <property type="match status" value="1"/>
</dbReference>
<name>A0ABS2QAU5_9BACL</name>
<dbReference type="SUPFAM" id="SSF53062">
    <property type="entry name" value="PTS system fructose IIA component-like"/>
    <property type="match status" value="1"/>
</dbReference>
<evidence type="ECO:0000313" key="7">
    <source>
        <dbReference type="EMBL" id="MBM7658926.1"/>
    </source>
</evidence>
<sequence length="128" mass="13603">MVGIVLISHSKKIVEGIQELAAQMSQDVPVALAGGTDDGRLGTDINKITEAIRSVYSDDGVLVFFDMGSAYMNAQMALDFLDEDSSKVEIIDSAFVEGAITAIVDSGLNKSMDEIKADIASMKLGKMP</sequence>
<comment type="subunit">
    <text evidence="5">Homodimer. The dihydroxyacetone kinase complex is composed of a homodimer of DhaM, a homodimer of DhaK and the subunit DhaL.</text>
</comment>
<dbReference type="PANTHER" id="PTHR38594:SF1">
    <property type="entry name" value="PEP-DEPENDENT DIHYDROXYACETONE KINASE, PHOSPHORYL DONOR SUBUNIT DHAM"/>
    <property type="match status" value="1"/>
</dbReference>
<evidence type="ECO:0000256" key="1">
    <source>
        <dbReference type="ARBA" id="ARBA00001113"/>
    </source>
</evidence>
<accession>A0ABS2QAU5</accession>
<proteinExistence type="predicted"/>
<evidence type="ECO:0000256" key="5">
    <source>
        <dbReference type="ARBA" id="ARBA00046577"/>
    </source>
</evidence>
<dbReference type="NCBIfam" id="TIGR02364">
    <property type="entry name" value="dha_pts"/>
    <property type="match status" value="1"/>
</dbReference>
<dbReference type="EMBL" id="JAFBEV010000027">
    <property type="protein sequence ID" value="MBM7658926.1"/>
    <property type="molecule type" value="Genomic_DNA"/>
</dbReference>
<comment type="function">
    <text evidence="2">Component of the dihydroxyacetone kinase complex, which is responsible for the phosphoenolpyruvate (PEP)-dependent phosphorylation of dihydroxyacetone. DhaM serves as the phosphoryl donor. Is phosphorylated by phosphoenolpyruvate in an EI- and HPr-dependent reaction, and a phosphorelay system on histidine residues finally leads to phosphoryl transfer to DhaL and dihydroxyacetone.</text>
</comment>
<dbReference type="EC" id="2.7.1.121" evidence="3"/>
<feature type="domain" description="PTS EIIA type-4" evidence="6">
    <location>
        <begin position="1"/>
        <end position="128"/>
    </location>
</feature>
<dbReference type="InterPro" id="IPR039643">
    <property type="entry name" value="DhaM"/>
</dbReference>
<evidence type="ECO:0000256" key="4">
    <source>
        <dbReference type="ARBA" id="ARBA00022679"/>
    </source>
</evidence>
<dbReference type="Proteomes" id="UP000823201">
    <property type="component" value="Unassembled WGS sequence"/>
</dbReference>
<dbReference type="Gene3D" id="3.40.50.510">
    <property type="entry name" value="Phosphotransferase system, mannose-type IIA component"/>
    <property type="match status" value="1"/>
</dbReference>
<keyword evidence="7" id="KW-0418">Kinase</keyword>
<reference evidence="7 8" key="1">
    <citation type="submission" date="2021-01" db="EMBL/GenBank/DDBJ databases">
        <title>Genomic Encyclopedia of Type Strains, Phase IV (KMG-IV): sequencing the most valuable type-strain genomes for metagenomic binning, comparative biology and taxonomic classification.</title>
        <authorList>
            <person name="Goeker M."/>
        </authorList>
    </citation>
    <scope>NUCLEOTIDE SEQUENCE [LARGE SCALE GENOMIC DNA]</scope>
    <source>
        <strain evidence="7 8">DSM 100968</strain>
    </source>
</reference>
<dbReference type="Pfam" id="PF03610">
    <property type="entry name" value="EIIA-man"/>
    <property type="match status" value="1"/>
</dbReference>
<organism evidence="7 8">
    <name type="scientific">Sporolactobacillus spathodeae</name>
    <dbReference type="NCBI Taxonomy" id="1465502"/>
    <lineage>
        <taxon>Bacteria</taxon>
        <taxon>Bacillati</taxon>
        <taxon>Bacillota</taxon>
        <taxon>Bacilli</taxon>
        <taxon>Bacillales</taxon>
        <taxon>Sporolactobacillaceae</taxon>
        <taxon>Sporolactobacillus</taxon>
    </lineage>
</organism>
<dbReference type="PANTHER" id="PTHR38594">
    <property type="entry name" value="PEP-DEPENDENT DIHYDROXYACETONE KINASE, PHOSPHORYL DONOR SUBUNIT DHAM"/>
    <property type="match status" value="1"/>
</dbReference>
<gene>
    <name evidence="7" type="ORF">JOC27_002389</name>
</gene>
<comment type="catalytic activity">
    <reaction evidence="1">
        <text>dihydroxyacetone + phosphoenolpyruvate = dihydroxyacetone phosphate + pyruvate</text>
        <dbReference type="Rhea" id="RHEA:18381"/>
        <dbReference type="ChEBI" id="CHEBI:15361"/>
        <dbReference type="ChEBI" id="CHEBI:16016"/>
        <dbReference type="ChEBI" id="CHEBI:57642"/>
        <dbReference type="ChEBI" id="CHEBI:58702"/>
        <dbReference type="EC" id="2.7.1.121"/>
    </reaction>
</comment>
<comment type="caution">
    <text evidence="7">The sequence shown here is derived from an EMBL/GenBank/DDBJ whole genome shotgun (WGS) entry which is preliminary data.</text>
</comment>
<evidence type="ECO:0000256" key="3">
    <source>
        <dbReference type="ARBA" id="ARBA00012095"/>
    </source>
</evidence>
<protein>
    <recommendedName>
        <fullName evidence="3">phosphoenolpyruvate--glycerone phosphotransferase</fullName>
        <ecNumber evidence="3">2.7.1.121</ecNumber>
    </recommendedName>
</protein>
<dbReference type="GO" id="GO:0016301">
    <property type="term" value="F:kinase activity"/>
    <property type="evidence" value="ECO:0007669"/>
    <property type="project" value="UniProtKB-KW"/>
</dbReference>
<dbReference type="InterPro" id="IPR004701">
    <property type="entry name" value="PTS_EIIA_man-typ"/>
</dbReference>
<dbReference type="InterPro" id="IPR036662">
    <property type="entry name" value="PTS_EIIA_man-typ_sf"/>
</dbReference>
<evidence type="ECO:0000259" key="6">
    <source>
        <dbReference type="PROSITE" id="PS51096"/>
    </source>
</evidence>
<keyword evidence="4" id="KW-0808">Transferase</keyword>
<evidence type="ECO:0000256" key="2">
    <source>
        <dbReference type="ARBA" id="ARBA00002788"/>
    </source>
</evidence>
<dbReference type="InterPro" id="IPR012844">
    <property type="entry name" value="DhaM_N"/>
</dbReference>
<dbReference type="RefSeq" id="WP_205007470.1">
    <property type="nucleotide sequence ID" value="NZ_CBCRXA010000022.1"/>
</dbReference>